<proteinExistence type="predicted"/>
<name>A0A4C1Z227_EUMVA</name>
<comment type="caution">
    <text evidence="1">The sequence shown here is derived from an EMBL/GenBank/DDBJ whole genome shotgun (WGS) entry which is preliminary data.</text>
</comment>
<sequence length="96" mass="11406">MVTSELERIKVSKLQDQNIKDEYVERLKNSLGEIKRYECLEHEELWKVTKTVLVDEAKKINHSEQGKDILKDKLEYTKSTGKDAKESYRMCEKKKE</sequence>
<dbReference type="Proteomes" id="UP000299102">
    <property type="component" value="Unassembled WGS sequence"/>
</dbReference>
<keyword evidence="2" id="KW-1185">Reference proteome</keyword>
<dbReference type="AlphaFoldDB" id="A0A4C1Z227"/>
<organism evidence="1 2">
    <name type="scientific">Eumeta variegata</name>
    <name type="common">Bagworm moth</name>
    <name type="synonym">Eumeta japonica</name>
    <dbReference type="NCBI Taxonomy" id="151549"/>
    <lineage>
        <taxon>Eukaryota</taxon>
        <taxon>Metazoa</taxon>
        <taxon>Ecdysozoa</taxon>
        <taxon>Arthropoda</taxon>
        <taxon>Hexapoda</taxon>
        <taxon>Insecta</taxon>
        <taxon>Pterygota</taxon>
        <taxon>Neoptera</taxon>
        <taxon>Endopterygota</taxon>
        <taxon>Lepidoptera</taxon>
        <taxon>Glossata</taxon>
        <taxon>Ditrysia</taxon>
        <taxon>Tineoidea</taxon>
        <taxon>Psychidae</taxon>
        <taxon>Oiketicinae</taxon>
        <taxon>Eumeta</taxon>
    </lineage>
</organism>
<accession>A0A4C1Z227</accession>
<protein>
    <submittedName>
        <fullName evidence="1">Uncharacterized protein</fullName>
    </submittedName>
</protein>
<evidence type="ECO:0000313" key="2">
    <source>
        <dbReference type="Proteomes" id="UP000299102"/>
    </source>
</evidence>
<dbReference type="OrthoDB" id="418748at2759"/>
<evidence type="ECO:0000313" key="1">
    <source>
        <dbReference type="EMBL" id="GBP82398.1"/>
    </source>
</evidence>
<gene>
    <name evidence="1" type="ORF">EVAR_49708_1</name>
</gene>
<dbReference type="EMBL" id="BGZK01001562">
    <property type="protein sequence ID" value="GBP82398.1"/>
    <property type="molecule type" value="Genomic_DNA"/>
</dbReference>
<reference evidence="1 2" key="1">
    <citation type="journal article" date="2019" name="Commun. Biol.">
        <title>The bagworm genome reveals a unique fibroin gene that provides high tensile strength.</title>
        <authorList>
            <person name="Kono N."/>
            <person name="Nakamura H."/>
            <person name="Ohtoshi R."/>
            <person name="Tomita M."/>
            <person name="Numata K."/>
            <person name="Arakawa K."/>
        </authorList>
    </citation>
    <scope>NUCLEOTIDE SEQUENCE [LARGE SCALE GENOMIC DNA]</scope>
</reference>